<dbReference type="Proteomes" id="UP000077755">
    <property type="component" value="Chromosome 2"/>
</dbReference>
<dbReference type="GO" id="GO:0016020">
    <property type="term" value="C:membrane"/>
    <property type="evidence" value="ECO:0007669"/>
    <property type="project" value="TreeGrafter"/>
</dbReference>
<organism evidence="1 2">
    <name type="scientific">Daucus carota subsp. sativus</name>
    <name type="common">Carrot</name>
    <dbReference type="NCBI Taxonomy" id="79200"/>
    <lineage>
        <taxon>Eukaryota</taxon>
        <taxon>Viridiplantae</taxon>
        <taxon>Streptophyta</taxon>
        <taxon>Embryophyta</taxon>
        <taxon>Tracheophyta</taxon>
        <taxon>Spermatophyta</taxon>
        <taxon>Magnoliopsida</taxon>
        <taxon>eudicotyledons</taxon>
        <taxon>Gunneridae</taxon>
        <taxon>Pentapetalae</taxon>
        <taxon>asterids</taxon>
        <taxon>campanulids</taxon>
        <taxon>Apiales</taxon>
        <taxon>Apiaceae</taxon>
        <taxon>Apioideae</taxon>
        <taxon>Scandiceae</taxon>
        <taxon>Daucinae</taxon>
        <taxon>Daucus</taxon>
        <taxon>Daucus sect. Daucus</taxon>
    </lineage>
</organism>
<evidence type="ECO:0000313" key="2">
    <source>
        <dbReference type="Proteomes" id="UP000077755"/>
    </source>
</evidence>
<dbReference type="OMA" id="WIGETKL"/>
<dbReference type="Gramene" id="KZN06123">
    <property type="protein sequence ID" value="KZN06123"/>
    <property type="gene ID" value="DCAR_006960"/>
</dbReference>
<proteinExistence type="predicted"/>
<sequence>MGSKNIIWMMFYAYLTPLLMIRGTLAKESDPRSLDEFLHVHAQKIVKWPRLGAFYNIPLHSNYSGIEISYIQINTSSLWTSGINSSFIHIPPKTRIRPSVERLDIVFHHLGNLSSYYFSLPHHKFITPVIGFTAYNGDRNASAANRSSVHKLKLEGNNTILVQFEDRSIKKGENGSKKCVRFHPNGKIEYSHVVSSNVCHVRGQGHVGIVVRRAKPFWKRRATKCWAIGLGVGIGVLFFAILAGILLCNFARRKEVKSMQRQSEQSEALETVWVGGTKMPAAGRMRTQPVLENDFLP</sequence>
<gene>
    <name evidence="1" type="ORF">DCAR_0207859</name>
</gene>
<dbReference type="AlphaFoldDB" id="A0A162AUJ9"/>
<name>A0A162AUJ9_DAUCS</name>
<dbReference type="KEGG" id="dcr:108207644"/>
<reference evidence="1" key="1">
    <citation type="journal article" date="2016" name="Nat. Genet.">
        <title>A high-quality carrot genome assembly provides new insights into carotenoid accumulation and asterid genome evolution.</title>
        <authorList>
            <person name="Iorizzo M."/>
            <person name="Ellison S."/>
            <person name="Senalik D."/>
            <person name="Zeng P."/>
            <person name="Satapoomin P."/>
            <person name="Huang J."/>
            <person name="Bowman M."/>
            <person name="Iovene M."/>
            <person name="Sanseverino W."/>
            <person name="Cavagnaro P."/>
            <person name="Yildiz M."/>
            <person name="Macko-Podgorni A."/>
            <person name="Moranska E."/>
            <person name="Grzebelus E."/>
            <person name="Grzebelus D."/>
            <person name="Ashrafi H."/>
            <person name="Zheng Z."/>
            <person name="Cheng S."/>
            <person name="Spooner D."/>
            <person name="Van Deynze A."/>
            <person name="Simon P."/>
        </authorList>
    </citation>
    <scope>NUCLEOTIDE SEQUENCE</scope>
    <source>
        <tissue evidence="1">Leaf</tissue>
    </source>
</reference>
<protein>
    <submittedName>
        <fullName evidence="1">Uncharacterized protein</fullName>
    </submittedName>
</protein>
<dbReference type="EMBL" id="CP093344">
    <property type="protein sequence ID" value="WOG88624.1"/>
    <property type="molecule type" value="Genomic_DNA"/>
</dbReference>
<reference evidence="1" key="2">
    <citation type="submission" date="2022-03" db="EMBL/GenBank/DDBJ databases">
        <title>Draft title - Genomic analysis of global carrot germplasm unveils the trajectory of domestication and the origin of high carotenoid orange carrot.</title>
        <authorList>
            <person name="Iorizzo M."/>
            <person name="Ellison S."/>
            <person name="Senalik D."/>
            <person name="Macko-Podgorni A."/>
            <person name="Grzebelus D."/>
            <person name="Bostan H."/>
            <person name="Rolling W."/>
            <person name="Curaba J."/>
            <person name="Simon P."/>
        </authorList>
    </citation>
    <scope>NUCLEOTIDE SEQUENCE</scope>
    <source>
        <tissue evidence="1">Leaf</tissue>
    </source>
</reference>
<evidence type="ECO:0000313" key="1">
    <source>
        <dbReference type="EMBL" id="WOG88624.1"/>
    </source>
</evidence>
<dbReference type="Pfam" id="PF06697">
    <property type="entry name" value="DUF1191"/>
    <property type="match status" value="1"/>
</dbReference>
<dbReference type="PANTHER" id="PTHR33512">
    <property type="entry name" value="PROTEIN, PUTATIVE (DUF1191)-RELATED"/>
    <property type="match status" value="1"/>
</dbReference>
<dbReference type="PANTHER" id="PTHR33512:SF7">
    <property type="entry name" value="LEGUME LECTIN DOMAIN-CONTAINING PROTEIN"/>
    <property type="match status" value="1"/>
</dbReference>
<keyword evidence="2" id="KW-1185">Reference proteome</keyword>
<accession>A0A162AUJ9</accession>
<dbReference type="OrthoDB" id="768690at2759"/>
<dbReference type="InterPro" id="IPR010605">
    <property type="entry name" value="DUF1191"/>
</dbReference>